<dbReference type="PANTHER" id="PTHR23135:SF4">
    <property type="entry name" value="UDP-N-ACETYLMURAMOYL-L-ALANYL-D-GLUTAMATE--2,6-DIAMINOPIMELATE LIGASE MURE HOMOLOG, CHLOROPLASTIC"/>
    <property type="match status" value="1"/>
</dbReference>
<dbReference type="Gene3D" id="3.90.190.20">
    <property type="entry name" value="Mur ligase, C-terminal domain"/>
    <property type="match status" value="1"/>
</dbReference>
<dbReference type="GO" id="GO:0005524">
    <property type="term" value="F:ATP binding"/>
    <property type="evidence" value="ECO:0007669"/>
    <property type="project" value="InterPro"/>
</dbReference>
<dbReference type="InterPro" id="IPR013221">
    <property type="entry name" value="Mur_ligase_cen"/>
</dbReference>
<organism evidence="10 11">
    <name type="scientific">Desemzia incerta</name>
    <dbReference type="NCBI Taxonomy" id="82801"/>
    <lineage>
        <taxon>Bacteria</taxon>
        <taxon>Bacillati</taxon>
        <taxon>Bacillota</taxon>
        <taxon>Bacilli</taxon>
        <taxon>Lactobacillales</taxon>
        <taxon>Carnobacteriaceae</taxon>
        <taxon>Desemzia</taxon>
    </lineage>
</organism>
<dbReference type="PANTHER" id="PTHR23135">
    <property type="entry name" value="MUR LIGASE FAMILY MEMBER"/>
    <property type="match status" value="1"/>
</dbReference>
<keyword evidence="3" id="KW-0133">Cell shape</keyword>
<keyword evidence="10" id="KW-0436">Ligase</keyword>
<dbReference type="SUPFAM" id="SSF53623">
    <property type="entry name" value="MurD-like peptide ligases, catalytic domain"/>
    <property type="match status" value="1"/>
</dbReference>
<keyword evidence="4" id="KW-0573">Peptidoglycan synthesis</keyword>
<dbReference type="InterPro" id="IPR000713">
    <property type="entry name" value="Mur_ligase_N"/>
</dbReference>
<evidence type="ECO:0000259" key="7">
    <source>
        <dbReference type="Pfam" id="PF01225"/>
    </source>
</evidence>
<dbReference type="GO" id="GO:0016881">
    <property type="term" value="F:acid-amino acid ligase activity"/>
    <property type="evidence" value="ECO:0007669"/>
    <property type="project" value="InterPro"/>
</dbReference>
<dbReference type="InterPro" id="IPR036565">
    <property type="entry name" value="Mur-like_cat_sf"/>
</dbReference>
<feature type="domain" description="Mur ligase N-terminal catalytic" evidence="7">
    <location>
        <begin position="65"/>
        <end position="136"/>
    </location>
</feature>
<dbReference type="GO" id="GO:0008360">
    <property type="term" value="P:regulation of cell shape"/>
    <property type="evidence" value="ECO:0007669"/>
    <property type="project" value="UniProtKB-KW"/>
</dbReference>
<sequence>MTFSGEDCKLKFNNRRNLSKISLEITHTFTEGVTIIMKLKDLLKSVKIDSSCPEQLKAKLNEIDIKKIAYHTKEVGADTLFVCINGHKTDGHKYANQAVINGASVIVVEKFIEGIDVLQLKVSDSREALAQLSSNFFGHPSQSMSLFGVTATNGKTTITYMTEEIFKAYQLKTGLIGTILVKYDKEIEMSRLTTPESYDLQQYLAKMREHEITHVSMEVSSSALELKRVRNTEFDVVAFMNISPEHIRLHESFEAYFDAKASLVRNAPKTSTAILNIDELLLIPLANQTKAQVVTFGIENSSGTISVSDIQFSSGMPSFTVHIQKPFKTLSGNLIEPVSFGLEMSVPGYHSIYNALTTVVTGLVNDIPIEVVQQGIKNFCGVERRFQILYDNEFKVIDDLLLNQNNIHSCMETISHLTYNKLHLVHALRGSNGPEHSTEIAETLAACFDQMNVAKIILTTASSHVEKKDEVTPEELAAFLKVMEQNNIEVAMFEELDDALEFGVAQLEQEDILLLSGAHSMDQGARKTLELIKELYPTVDHEKINQVLESKLIGMDTYKLAENF</sequence>
<dbReference type="EMBL" id="FOXW01000001">
    <property type="protein sequence ID" value="SFP99182.1"/>
    <property type="molecule type" value="Genomic_DNA"/>
</dbReference>
<keyword evidence="11" id="KW-1185">Reference proteome</keyword>
<evidence type="ECO:0000313" key="11">
    <source>
        <dbReference type="Proteomes" id="UP000199136"/>
    </source>
</evidence>
<keyword evidence="6" id="KW-0961">Cell wall biogenesis/degradation</keyword>
<accession>A0A1I5UVE5</accession>
<protein>
    <submittedName>
        <fullName evidence="10">UDP-N-acetylmuramoylalanyl-D-glutamate--2,6-diaminopimelate ligase</fullName>
    </submittedName>
</protein>
<keyword evidence="5" id="KW-0131">Cell cycle</keyword>
<gene>
    <name evidence="10" type="ORF">SAMN04488506_0209</name>
</gene>
<feature type="domain" description="Mur ligase C-terminal" evidence="8">
    <location>
        <begin position="384"/>
        <end position="518"/>
    </location>
</feature>
<dbReference type="Gene3D" id="3.40.1190.10">
    <property type="entry name" value="Mur-like, catalytic domain"/>
    <property type="match status" value="1"/>
</dbReference>
<dbReference type="GO" id="GO:0051301">
    <property type="term" value="P:cell division"/>
    <property type="evidence" value="ECO:0007669"/>
    <property type="project" value="UniProtKB-KW"/>
</dbReference>
<dbReference type="SUPFAM" id="SSF53244">
    <property type="entry name" value="MurD-like peptide ligases, peptide-binding domain"/>
    <property type="match status" value="1"/>
</dbReference>
<dbReference type="InterPro" id="IPR036615">
    <property type="entry name" value="Mur_ligase_C_dom_sf"/>
</dbReference>
<comment type="pathway">
    <text evidence="1">Cell wall biogenesis; peptidoglycan biosynthesis.</text>
</comment>
<dbReference type="Pfam" id="PF08245">
    <property type="entry name" value="Mur_ligase_M"/>
    <property type="match status" value="1"/>
</dbReference>
<dbReference type="GO" id="GO:0009252">
    <property type="term" value="P:peptidoglycan biosynthetic process"/>
    <property type="evidence" value="ECO:0007669"/>
    <property type="project" value="UniProtKB-KW"/>
</dbReference>
<evidence type="ECO:0000256" key="3">
    <source>
        <dbReference type="ARBA" id="ARBA00022960"/>
    </source>
</evidence>
<reference evidence="10 11" key="1">
    <citation type="submission" date="2016-10" db="EMBL/GenBank/DDBJ databases">
        <authorList>
            <person name="de Groot N.N."/>
        </authorList>
    </citation>
    <scope>NUCLEOTIDE SEQUENCE [LARGE SCALE GENOMIC DNA]</scope>
    <source>
        <strain evidence="10 11">DSM 20581</strain>
    </source>
</reference>
<keyword evidence="2" id="KW-0132">Cell division</keyword>
<evidence type="ECO:0000256" key="2">
    <source>
        <dbReference type="ARBA" id="ARBA00022618"/>
    </source>
</evidence>
<evidence type="ECO:0000256" key="4">
    <source>
        <dbReference type="ARBA" id="ARBA00022984"/>
    </source>
</evidence>
<dbReference type="AlphaFoldDB" id="A0A1I5UVE5"/>
<evidence type="ECO:0000256" key="1">
    <source>
        <dbReference type="ARBA" id="ARBA00004752"/>
    </source>
</evidence>
<dbReference type="InterPro" id="IPR004101">
    <property type="entry name" value="Mur_ligase_C"/>
</dbReference>
<dbReference type="Pfam" id="PF01225">
    <property type="entry name" value="Mur_ligase"/>
    <property type="match status" value="1"/>
</dbReference>
<name>A0A1I5UVE5_9LACT</name>
<dbReference type="Proteomes" id="UP000199136">
    <property type="component" value="Unassembled WGS sequence"/>
</dbReference>
<evidence type="ECO:0000259" key="8">
    <source>
        <dbReference type="Pfam" id="PF02875"/>
    </source>
</evidence>
<evidence type="ECO:0000313" key="10">
    <source>
        <dbReference type="EMBL" id="SFP99182.1"/>
    </source>
</evidence>
<dbReference type="STRING" id="82801.SAMN04488506_0209"/>
<feature type="domain" description="Mur ligase central" evidence="9">
    <location>
        <begin position="149"/>
        <end position="360"/>
    </location>
</feature>
<dbReference type="InterPro" id="IPR035911">
    <property type="entry name" value="MurE/MurF_N"/>
</dbReference>
<dbReference type="SUPFAM" id="SSF63418">
    <property type="entry name" value="MurE/MurF N-terminal domain"/>
    <property type="match status" value="1"/>
</dbReference>
<evidence type="ECO:0000259" key="9">
    <source>
        <dbReference type="Pfam" id="PF08245"/>
    </source>
</evidence>
<dbReference type="GO" id="GO:0071555">
    <property type="term" value="P:cell wall organization"/>
    <property type="evidence" value="ECO:0007669"/>
    <property type="project" value="UniProtKB-KW"/>
</dbReference>
<dbReference type="Pfam" id="PF02875">
    <property type="entry name" value="Mur_ligase_C"/>
    <property type="match status" value="1"/>
</dbReference>
<proteinExistence type="predicted"/>
<dbReference type="Gene3D" id="3.40.1390.10">
    <property type="entry name" value="MurE/MurF, N-terminal domain"/>
    <property type="match status" value="1"/>
</dbReference>
<evidence type="ECO:0000256" key="6">
    <source>
        <dbReference type="ARBA" id="ARBA00023316"/>
    </source>
</evidence>
<evidence type="ECO:0000256" key="5">
    <source>
        <dbReference type="ARBA" id="ARBA00023306"/>
    </source>
</evidence>